<protein>
    <submittedName>
        <fullName evidence="3">LytR C-terminal domain-containing protein</fullName>
    </submittedName>
</protein>
<feature type="domain" description="LytR/CpsA/Psr regulator C-terminal" evidence="2">
    <location>
        <begin position="98"/>
        <end position="183"/>
    </location>
</feature>
<keyword evidence="4" id="KW-1185">Reference proteome</keyword>
<dbReference type="EMBL" id="JAERRC010000024">
    <property type="protein sequence ID" value="MBL0705969.1"/>
    <property type="molecule type" value="Genomic_DNA"/>
</dbReference>
<reference evidence="3 4" key="1">
    <citation type="submission" date="2021-01" db="EMBL/GenBank/DDBJ databases">
        <title>Genome public.</title>
        <authorList>
            <person name="Liu C."/>
            <person name="Sun Q."/>
        </authorList>
    </citation>
    <scope>NUCLEOTIDE SEQUENCE [LARGE SCALE GENOMIC DNA]</scope>
    <source>
        <strain evidence="3 4">JC656</strain>
    </source>
</reference>
<organism evidence="3 4">
    <name type="scientific">Sinomonas cellulolyticus</name>
    <dbReference type="NCBI Taxonomy" id="2801916"/>
    <lineage>
        <taxon>Bacteria</taxon>
        <taxon>Bacillati</taxon>
        <taxon>Actinomycetota</taxon>
        <taxon>Actinomycetes</taxon>
        <taxon>Micrococcales</taxon>
        <taxon>Micrococcaceae</taxon>
        <taxon>Sinomonas</taxon>
    </lineage>
</organism>
<feature type="transmembrane region" description="Helical" evidence="1">
    <location>
        <begin position="46"/>
        <end position="67"/>
    </location>
</feature>
<dbReference type="Proteomes" id="UP000639051">
    <property type="component" value="Unassembled WGS sequence"/>
</dbReference>
<comment type="caution">
    <text evidence="3">The sequence shown here is derived from an EMBL/GenBank/DDBJ whole genome shotgun (WGS) entry which is preliminary data.</text>
</comment>
<name>A0ABS1K372_9MICC</name>
<dbReference type="Gene3D" id="3.30.70.2390">
    <property type="match status" value="1"/>
</dbReference>
<evidence type="ECO:0000313" key="4">
    <source>
        <dbReference type="Proteomes" id="UP000639051"/>
    </source>
</evidence>
<keyword evidence="1" id="KW-0812">Transmembrane</keyword>
<proteinExistence type="predicted"/>
<evidence type="ECO:0000256" key="1">
    <source>
        <dbReference type="SAM" id="Phobius"/>
    </source>
</evidence>
<dbReference type="InterPro" id="IPR027381">
    <property type="entry name" value="LytR/CpsA/Psr_C"/>
</dbReference>
<dbReference type="RefSeq" id="WP_189692506.1">
    <property type="nucleotide sequence ID" value="NZ_BNCM01000002.1"/>
</dbReference>
<accession>A0ABS1K372</accession>
<keyword evidence="1" id="KW-1133">Transmembrane helix</keyword>
<evidence type="ECO:0000313" key="3">
    <source>
        <dbReference type="EMBL" id="MBL0705969.1"/>
    </source>
</evidence>
<dbReference type="Pfam" id="PF13399">
    <property type="entry name" value="LytR_C"/>
    <property type="match status" value="1"/>
</dbReference>
<keyword evidence="1" id="KW-0472">Membrane</keyword>
<gene>
    <name evidence="3" type="ORF">JJE72_10670</name>
</gene>
<evidence type="ECO:0000259" key="2">
    <source>
        <dbReference type="Pfam" id="PF13399"/>
    </source>
</evidence>
<sequence>MARKPQDLTTYHGHHVVNGIELRTQFEEEPDERDLRRRRARRIRHALAICLLGLLLFGGIGMAWAVLTGRVTVPQPGGKQELAASCPTGTFDYLPNPSVTVNVLNAAGKEGLAAQIAQQLGARKFAVKTVGNERTSVDAAAVIRGGLAGEAAAFTLQRNVPGSIYVQDGRSDATVDLVLGPTFQALTDPALVDQTPGQIACALPSATAAPAR</sequence>